<dbReference type="PANTHER" id="PTHR34203">
    <property type="entry name" value="METHYLTRANSFERASE, FKBM FAMILY PROTEIN"/>
    <property type="match status" value="1"/>
</dbReference>
<feature type="domain" description="Methyltransferase FkbM" evidence="1">
    <location>
        <begin position="178"/>
        <end position="347"/>
    </location>
</feature>
<accession>A0A1S7RLC3</accession>
<dbReference type="GO" id="GO:0008168">
    <property type="term" value="F:methyltransferase activity"/>
    <property type="evidence" value="ECO:0007669"/>
    <property type="project" value="UniProtKB-KW"/>
</dbReference>
<keyword evidence="2" id="KW-0808">Transferase</keyword>
<dbReference type="NCBIfam" id="TIGR01444">
    <property type="entry name" value="fkbM_fam"/>
    <property type="match status" value="1"/>
</dbReference>
<evidence type="ECO:0000259" key="1">
    <source>
        <dbReference type="Pfam" id="PF05050"/>
    </source>
</evidence>
<reference evidence="2 3" key="1">
    <citation type="submission" date="2016-01" db="EMBL/GenBank/DDBJ databases">
        <authorList>
            <person name="Oliw E.H."/>
        </authorList>
    </citation>
    <scope>NUCLEOTIDE SEQUENCE [LARGE SCALE GENOMIC DNA]</scope>
    <source>
        <strain evidence="2 3">Zutra 3-1</strain>
    </source>
</reference>
<dbReference type="RefSeq" id="WP_065656790.1">
    <property type="nucleotide sequence ID" value="NZ_LT009749.1"/>
</dbReference>
<sequence length="382" mass="43355">MDTHLIEALKWLENKTRTIYSQEEFSWGEIVSLGLHEVHSRKDIDSSKYVLIHKGKITEIDPSTLMQYVGRSEICFSNDVYIVLRIFDISEKGDSIKSFFYNMADCLHVDSTPSKAIHRMCQYIGEKTVLTETFFGRKIFLDSMDISLTPHIMAEGRWEPWVTTFLQKNLKKGDVFFDIGANCGFYTLLAAHIVGEQGFVLGAEPQIALHSRLIKSVAVNGFSGFVEVANVALGDERKEVHINKIGDYVGSATLLDVEGSHRSERVNVTTMPLLIQDVERKFKRKVSPNFIKIDVEGYEINVWKGMRNWLKEQEGLTIVMEFSPIAYKEMGQDPHSFVGEILEAGFSINRLLHNGTEVHFSSSSVDDVISSGDYVDLILRRQ</sequence>
<dbReference type="InterPro" id="IPR029063">
    <property type="entry name" value="SAM-dependent_MTases_sf"/>
</dbReference>
<protein>
    <submittedName>
        <fullName evidence="2">FkbM family methyltransferase (Modular protein)</fullName>
    </submittedName>
</protein>
<name>A0A1S7RLC3_9HYPH</name>
<dbReference type="GO" id="GO:0032259">
    <property type="term" value="P:methylation"/>
    <property type="evidence" value="ECO:0007669"/>
    <property type="project" value="UniProtKB-KW"/>
</dbReference>
<dbReference type="AlphaFoldDB" id="A0A1S7RLC3"/>
<dbReference type="EMBL" id="FBWG01000038">
    <property type="protein sequence ID" value="CUX54209.1"/>
    <property type="molecule type" value="Genomic_DNA"/>
</dbReference>
<dbReference type="InterPro" id="IPR006342">
    <property type="entry name" value="FkbM_mtfrase"/>
</dbReference>
<dbReference type="InterPro" id="IPR052514">
    <property type="entry name" value="SAM-dependent_MTase"/>
</dbReference>
<keyword evidence="2" id="KW-0489">Methyltransferase</keyword>
<dbReference type="Proteomes" id="UP000191987">
    <property type="component" value="Unassembled WGS sequence"/>
</dbReference>
<dbReference type="Gene3D" id="3.40.50.150">
    <property type="entry name" value="Vaccinia Virus protein VP39"/>
    <property type="match status" value="1"/>
</dbReference>
<dbReference type="PANTHER" id="PTHR34203:SF15">
    <property type="entry name" value="SLL1173 PROTEIN"/>
    <property type="match status" value="1"/>
</dbReference>
<dbReference type="SUPFAM" id="SSF53335">
    <property type="entry name" value="S-adenosyl-L-methionine-dependent methyltransferases"/>
    <property type="match status" value="1"/>
</dbReference>
<organism evidence="2 3">
    <name type="scientific">Agrobacterium deltaense Zutra 3/1</name>
    <dbReference type="NCBI Taxonomy" id="1183427"/>
    <lineage>
        <taxon>Bacteria</taxon>
        <taxon>Pseudomonadati</taxon>
        <taxon>Pseudomonadota</taxon>
        <taxon>Alphaproteobacteria</taxon>
        <taxon>Hyphomicrobiales</taxon>
        <taxon>Rhizobiaceae</taxon>
        <taxon>Rhizobium/Agrobacterium group</taxon>
        <taxon>Agrobacterium</taxon>
    </lineage>
</organism>
<gene>
    <name evidence="2" type="ORF">AGR7C_Lc20099</name>
</gene>
<dbReference type="Pfam" id="PF05050">
    <property type="entry name" value="Methyltransf_21"/>
    <property type="match status" value="1"/>
</dbReference>
<evidence type="ECO:0000313" key="2">
    <source>
        <dbReference type="EMBL" id="CUX54209.1"/>
    </source>
</evidence>
<proteinExistence type="predicted"/>
<evidence type="ECO:0000313" key="3">
    <source>
        <dbReference type="Proteomes" id="UP000191987"/>
    </source>
</evidence>